<dbReference type="EMBL" id="CAFBLT010000002">
    <property type="protein sequence ID" value="CAB4882352.1"/>
    <property type="molecule type" value="Genomic_DNA"/>
</dbReference>
<protein>
    <submittedName>
        <fullName evidence="1">Unannotated protein</fullName>
    </submittedName>
</protein>
<dbReference type="EMBL" id="CAFBPM010000002">
    <property type="protein sequence ID" value="CAB5011688.1"/>
    <property type="molecule type" value="Genomic_DNA"/>
</dbReference>
<name>A0A6J7A5P7_9ZZZZ</name>
<dbReference type="EMBL" id="CAFABE010000035">
    <property type="protein sequence ID" value="CAB4827868.1"/>
    <property type="molecule type" value="Genomic_DNA"/>
</dbReference>
<evidence type="ECO:0000313" key="3">
    <source>
        <dbReference type="EMBL" id="CAB5011688.1"/>
    </source>
</evidence>
<reference evidence="1" key="1">
    <citation type="submission" date="2020-05" db="EMBL/GenBank/DDBJ databases">
        <authorList>
            <person name="Chiriac C."/>
            <person name="Salcher M."/>
            <person name="Ghai R."/>
            <person name="Kavagutti S V."/>
        </authorList>
    </citation>
    <scope>NUCLEOTIDE SEQUENCE</scope>
</reference>
<dbReference type="AlphaFoldDB" id="A0A6J7A5P7"/>
<sequence>MNKGGERSGYALGVNIEEFYSEDERRRASREIEFGRDWRDANNVRYELSWVEDTGEMYLMREPVPGAYEDPFGDIIVGKDDVEDLVVRPLGVVTTHERVEEILVGWPDAMAADQGVEWLAATLRAAGVVS</sequence>
<proteinExistence type="predicted"/>
<evidence type="ECO:0000313" key="1">
    <source>
        <dbReference type="EMBL" id="CAB4827868.1"/>
    </source>
</evidence>
<gene>
    <name evidence="1" type="ORF">UFOPK3164_00886</name>
    <name evidence="2" type="ORF">UFOPK3427_01623</name>
    <name evidence="3" type="ORF">UFOPK4112_00349</name>
</gene>
<accession>A0A6J7A5P7</accession>
<evidence type="ECO:0000313" key="2">
    <source>
        <dbReference type="EMBL" id="CAB4882352.1"/>
    </source>
</evidence>
<organism evidence="1">
    <name type="scientific">freshwater metagenome</name>
    <dbReference type="NCBI Taxonomy" id="449393"/>
    <lineage>
        <taxon>unclassified sequences</taxon>
        <taxon>metagenomes</taxon>
        <taxon>ecological metagenomes</taxon>
    </lineage>
</organism>